<proteinExistence type="predicted"/>
<dbReference type="Pfam" id="PF00884">
    <property type="entry name" value="Sulfatase"/>
    <property type="match status" value="1"/>
</dbReference>
<evidence type="ECO:0000256" key="4">
    <source>
        <dbReference type="ARBA" id="ARBA00022692"/>
    </source>
</evidence>
<feature type="transmembrane region" description="Helical" evidence="7">
    <location>
        <begin position="152"/>
        <end position="171"/>
    </location>
</feature>
<comment type="subcellular location">
    <subcellularLocation>
        <location evidence="1">Cell membrane</location>
        <topology evidence="1">Multi-pass membrane protein</topology>
    </subcellularLocation>
</comment>
<evidence type="ECO:0000256" key="3">
    <source>
        <dbReference type="ARBA" id="ARBA00022679"/>
    </source>
</evidence>
<keyword evidence="4 7" id="KW-0812">Transmembrane</keyword>
<evidence type="ECO:0000313" key="9">
    <source>
        <dbReference type="EMBL" id="AYM76603.1"/>
    </source>
</evidence>
<dbReference type="AlphaFoldDB" id="A0A3G2E9I2"/>
<organism evidence="9 10">
    <name type="scientific">Janthinobacterium agaricidamnosum</name>
    <dbReference type="NCBI Taxonomy" id="55508"/>
    <lineage>
        <taxon>Bacteria</taxon>
        <taxon>Pseudomonadati</taxon>
        <taxon>Pseudomonadota</taxon>
        <taxon>Betaproteobacteria</taxon>
        <taxon>Burkholderiales</taxon>
        <taxon>Oxalobacteraceae</taxon>
        <taxon>Janthinobacterium</taxon>
    </lineage>
</organism>
<feature type="transmembrane region" description="Helical" evidence="7">
    <location>
        <begin position="96"/>
        <end position="117"/>
    </location>
</feature>
<dbReference type="GO" id="GO:0016776">
    <property type="term" value="F:phosphotransferase activity, phosphate group as acceptor"/>
    <property type="evidence" value="ECO:0007669"/>
    <property type="project" value="TreeGrafter"/>
</dbReference>
<evidence type="ECO:0000256" key="1">
    <source>
        <dbReference type="ARBA" id="ARBA00004651"/>
    </source>
</evidence>
<keyword evidence="10" id="KW-1185">Reference proteome</keyword>
<dbReference type="PANTHER" id="PTHR30443">
    <property type="entry name" value="INNER MEMBRANE PROTEIN"/>
    <property type="match status" value="1"/>
</dbReference>
<evidence type="ECO:0000256" key="2">
    <source>
        <dbReference type="ARBA" id="ARBA00022475"/>
    </source>
</evidence>
<keyword evidence="5 7" id="KW-1133">Transmembrane helix</keyword>
<keyword evidence="6 7" id="KW-0472">Membrane</keyword>
<evidence type="ECO:0000313" key="10">
    <source>
        <dbReference type="Proteomes" id="UP000279594"/>
    </source>
</evidence>
<protein>
    <submittedName>
        <fullName evidence="9">Phosphoethanolamine transferase</fullName>
    </submittedName>
</protein>
<dbReference type="CDD" id="cd16017">
    <property type="entry name" value="LptA"/>
    <property type="match status" value="1"/>
</dbReference>
<reference evidence="9 10" key="1">
    <citation type="submission" date="2018-10" db="EMBL/GenBank/DDBJ databases">
        <title>Effects of UV and annual dynamics of microbial communities in freshwater RAS systems.</title>
        <authorList>
            <person name="Bekkelund A.K."/>
            <person name="Hansen B.R."/>
            <person name="Stokken H."/>
            <person name="Eriksen B.F."/>
            <person name="Kashulin N.A."/>
        </authorList>
    </citation>
    <scope>NUCLEOTIDE SEQUENCE [LARGE SCALE GENOMIC DNA]</scope>
    <source>
        <strain evidence="9 10">BHSEK</strain>
    </source>
</reference>
<feature type="transmembrane region" description="Helical" evidence="7">
    <location>
        <begin position="192"/>
        <end position="210"/>
    </location>
</feature>
<keyword evidence="3 9" id="KW-0808">Transferase</keyword>
<dbReference type="Gene3D" id="3.40.720.10">
    <property type="entry name" value="Alkaline Phosphatase, subunit A"/>
    <property type="match status" value="1"/>
</dbReference>
<dbReference type="InterPro" id="IPR017850">
    <property type="entry name" value="Alkaline_phosphatase_core_sf"/>
</dbReference>
<dbReference type="InterPro" id="IPR058130">
    <property type="entry name" value="PEA_transf_C"/>
</dbReference>
<evidence type="ECO:0000256" key="7">
    <source>
        <dbReference type="SAM" id="Phobius"/>
    </source>
</evidence>
<evidence type="ECO:0000259" key="8">
    <source>
        <dbReference type="Pfam" id="PF00884"/>
    </source>
</evidence>
<name>A0A3G2E9I2_9BURK</name>
<dbReference type="Proteomes" id="UP000279594">
    <property type="component" value="Chromosome"/>
</dbReference>
<feature type="domain" description="Sulfatase N-terminal" evidence="8">
    <location>
        <begin position="260"/>
        <end position="548"/>
    </location>
</feature>
<dbReference type="PANTHER" id="PTHR30443:SF2">
    <property type="entry name" value="PHOSPHOETHANOLAMINE TRANSFERASE EPTC"/>
    <property type="match status" value="1"/>
</dbReference>
<evidence type="ECO:0000256" key="6">
    <source>
        <dbReference type="ARBA" id="ARBA00023136"/>
    </source>
</evidence>
<keyword evidence="2" id="KW-1003">Cell membrane</keyword>
<evidence type="ECO:0000256" key="5">
    <source>
        <dbReference type="ARBA" id="ARBA00022989"/>
    </source>
</evidence>
<dbReference type="EMBL" id="CP033019">
    <property type="protein sequence ID" value="AYM76603.1"/>
    <property type="molecule type" value="Genomic_DNA"/>
</dbReference>
<dbReference type="GO" id="GO:0009244">
    <property type="term" value="P:lipopolysaccharide core region biosynthetic process"/>
    <property type="evidence" value="ECO:0007669"/>
    <property type="project" value="TreeGrafter"/>
</dbReference>
<dbReference type="InterPro" id="IPR000917">
    <property type="entry name" value="Sulfatase_N"/>
</dbReference>
<dbReference type="SUPFAM" id="SSF53649">
    <property type="entry name" value="Alkaline phosphatase-like"/>
    <property type="match status" value="1"/>
</dbReference>
<gene>
    <name evidence="9" type="ORF">D9M09_12965</name>
</gene>
<accession>A0A3G2E9I2</accession>
<dbReference type="GO" id="GO:0005886">
    <property type="term" value="C:plasma membrane"/>
    <property type="evidence" value="ECO:0007669"/>
    <property type="project" value="UniProtKB-SubCell"/>
</dbReference>
<feature type="transmembrane region" description="Helical" evidence="7">
    <location>
        <begin position="29"/>
        <end position="59"/>
    </location>
</feature>
<feature type="transmembrane region" description="Helical" evidence="7">
    <location>
        <begin position="71"/>
        <end position="89"/>
    </location>
</feature>
<dbReference type="InterPro" id="IPR040423">
    <property type="entry name" value="PEA_transferase"/>
</dbReference>
<sequence>MRESAARRKRWYKLQQTALQSLARPRGLVLVQCLLSIASMLILFCRVLFSIAGLLVFFLFDQLSANECLKLSVLLAAFLLGVGGVLHAWRGSSGAITVLVRVVVPVFYLDAAVKGFLRGYFGMRPNPNAVLQAMFATDQAETGEFLLHNSVALAQAAGWFVLVTAAVLLADHQLQRWQASRAGTAPGWPHKAFAAGMAVFLVLLHVNTTMRRENPALFWPLRYQQYSAQLDAMKSMQHALTAAMAAPRDWNVRYAGEEARTVILVIGESTNRASMSLYGYPRATTPQLDAMRAKLLVFNDVISPASSTVESMMTMLTPADIGNPDAWMAKPNLLMLAEAAGYKTFWVSNQTRNDGWIGLLAGEADESDFINYGTGRGENNFDGNLFQPFAHALRDAAPKKLIVVHLLGAHPSYDMRYPSRFAHFDRAQDAVSAQMASQGRSSWIRNQRDEYDNAIRYGDYVLGTLIGMAETAKTGRAASLLFVSDHGQEVGYSRNHAGHSASDKSGYEIPMLIWDNQQAPQSTAARAALESRPYQTDKLDATVLGLLKIETRYYAAHDDILSSAFTPVQRFMNGLQYQRGAAPLSRQ</sequence>